<dbReference type="EMBL" id="CP094358">
    <property type="protein sequence ID" value="UOB16623.1"/>
    <property type="molecule type" value="Genomic_DNA"/>
</dbReference>
<organism evidence="1 2">
    <name type="scientific">Abyssalbus ytuae</name>
    <dbReference type="NCBI Taxonomy" id="2926907"/>
    <lineage>
        <taxon>Bacteria</taxon>
        <taxon>Pseudomonadati</taxon>
        <taxon>Bacteroidota</taxon>
        <taxon>Flavobacteriia</taxon>
        <taxon>Flavobacteriales</taxon>
        <taxon>Flavobacteriaceae</taxon>
        <taxon>Abyssalbus</taxon>
    </lineage>
</organism>
<keyword evidence="2" id="KW-1185">Reference proteome</keyword>
<accession>A0A9E6ZPY2</accession>
<sequence>MEKFEIVDDEISMNFHPRHGTVIRITNDEKQRLLNKWGTVDESSLIGFKSPNIKENNVIKNDEKSKINIPFIANTDLACFNPENNLIPEFTL</sequence>
<evidence type="ECO:0000313" key="2">
    <source>
        <dbReference type="Proteomes" id="UP000831290"/>
    </source>
</evidence>
<evidence type="ECO:0000313" key="1">
    <source>
        <dbReference type="EMBL" id="UOB16623.1"/>
    </source>
</evidence>
<proteinExistence type="predicted"/>
<name>A0A9E6ZPY2_9FLAO</name>
<reference evidence="1" key="1">
    <citation type="submission" date="2022-03" db="EMBL/GenBank/DDBJ databases">
        <title>Description of Abyssus ytuae gen. nov., sp. nov., a novel member of the family Flavobacteriaceae isolated from the sediment of Mariana Trench.</title>
        <authorList>
            <person name="Zhang J."/>
            <person name="Xu X."/>
        </authorList>
    </citation>
    <scope>NUCLEOTIDE SEQUENCE</scope>
    <source>
        <strain evidence="1">MT3330</strain>
    </source>
</reference>
<protein>
    <submittedName>
        <fullName evidence="1">Uncharacterized protein</fullName>
    </submittedName>
</protein>
<dbReference type="KEGG" id="fbm:MQE35_12860"/>
<dbReference type="RefSeq" id="WP_255841844.1">
    <property type="nucleotide sequence ID" value="NZ_CP094358.1"/>
</dbReference>
<gene>
    <name evidence="1" type="ORF">MQE35_12860</name>
</gene>
<dbReference type="AlphaFoldDB" id="A0A9E6ZPY2"/>
<dbReference type="Proteomes" id="UP000831290">
    <property type="component" value="Chromosome"/>
</dbReference>